<dbReference type="InterPro" id="IPR038662">
    <property type="entry name" value="ATP_synth_F0_csu_sf"/>
</dbReference>
<comment type="caution">
    <text evidence="25">The sequence shown here is derived from an EMBL/GenBank/DDBJ whole genome shotgun (WGS) entry which is preliminary data.</text>
</comment>
<keyword evidence="21" id="KW-0175">Coiled coil</keyword>
<dbReference type="PROSITE" id="PS00036">
    <property type="entry name" value="BZIP_BASIC"/>
    <property type="match status" value="1"/>
</dbReference>
<keyword evidence="10" id="KW-0805">Transcription regulation</keyword>
<feature type="compositionally biased region" description="Basic and acidic residues" evidence="22">
    <location>
        <begin position="284"/>
        <end position="295"/>
    </location>
</feature>
<dbReference type="GO" id="GO:0045259">
    <property type="term" value="C:proton-transporting ATP synthase complex"/>
    <property type="evidence" value="ECO:0007669"/>
    <property type="project" value="UniProtKB-KW"/>
</dbReference>
<dbReference type="GO" id="GO:0003700">
    <property type="term" value="F:DNA-binding transcription factor activity"/>
    <property type="evidence" value="ECO:0007669"/>
    <property type="project" value="InterPro"/>
</dbReference>
<dbReference type="GO" id="GO:0033177">
    <property type="term" value="C:proton-transporting two-sector ATPase complex, proton-transporting domain"/>
    <property type="evidence" value="ECO:0007669"/>
    <property type="project" value="InterPro"/>
</dbReference>
<feature type="compositionally biased region" description="Pro residues" evidence="22">
    <location>
        <begin position="511"/>
        <end position="520"/>
    </location>
</feature>
<evidence type="ECO:0000256" key="2">
    <source>
        <dbReference type="ARBA" id="ARBA00004225"/>
    </source>
</evidence>
<dbReference type="CDD" id="cd14687">
    <property type="entry name" value="bZIP_ATF2"/>
    <property type="match status" value="1"/>
</dbReference>
<feature type="region of interest" description="Disordered" evidence="22">
    <location>
        <begin position="284"/>
        <end position="306"/>
    </location>
</feature>
<keyword evidence="14" id="KW-0496">Mitochondrion</keyword>
<evidence type="ECO:0000259" key="24">
    <source>
        <dbReference type="PROSITE" id="PS50217"/>
    </source>
</evidence>
<keyword evidence="16" id="KW-0804">Transcription</keyword>
<feature type="compositionally biased region" description="Polar residues" evidence="22">
    <location>
        <begin position="674"/>
        <end position="689"/>
    </location>
</feature>
<dbReference type="Gene3D" id="1.20.5.170">
    <property type="match status" value="1"/>
</dbReference>
<dbReference type="PROSITE" id="PS00605">
    <property type="entry name" value="ATPASE_C"/>
    <property type="match status" value="1"/>
</dbReference>
<dbReference type="InterPro" id="IPR051027">
    <property type="entry name" value="bZIP_transcription_factors"/>
</dbReference>
<evidence type="ECO:0000256" key="19">
    <source>
        <dbReference type="ARBA" id="ARBA00032304"/>
    </source>
</evidence>
<reference evidence="25" key="1">
    <citation type="submission" date="2021-05" db="EMBL/GenBank/DDBJ databases">
        <authorList>
            <person name="Tigano A."/>
        </authorList>
    </citation>
    <scope>NUCLEOTIDE SEQUENCE</scope>
</reference>
<dbReference type="FunFam" id="1.20.20.10:FF:000003">
    <property type="entry name" value="Atp synthase f complex subunit mitochondrial"/>
    <property type="match status" value="1"/>
</dbReference>
<keyword evidence="15 23" id="KW-0472">Membrane</keyword>
<keyword evidence="9 23" id="KW-1133">Transmembrane helix</keyword>
<sequence>MTFRSHHPGLYIHHYAQAHSSTVVRPLQSRDPGFRQISPNWLKQPIIQNVRLCKVRAGSRALYRPLSASVLSRPEGQTESTFAVMPQSPLTQVTLRGFQTSAISRDIDTAAKFIGAGAATVGVAGSGAGIGTVFGSLIIGYARNPSLKQQLFSYAILGFALSEAMGLFCLMVAFLILFAIHSHVNNHSNRPSSRFTNEDHLAVHRHKHEMTLKFGPARNDNVIIADQTPTPTRFLKNCEEVGLFNELASPFDHDFKKAAEDDIKKLPLDLSPLATPIIRNKAEEPAAIDAHRDSPLPHPESTTNDDKDLCLQPASLPTSTIVHPASLQVPNVLLATTEANVVIQQALPSPTSSSVITQVPSTNRPIVPVSGTFPVLLQLPNGQTMPVAIPASITSSSVHIPTTIPLVRPVTVVPAVPGIPGPPSPQIQPVQSEAKPTLKATLSQQLPQVTNGDGGEIQSSAVTHTAAPASPAPAPAPAAILSPAPHLPAAEEPSTHSLQQPATSTTETPASPLPPTPNPPSTGGRRRRTTSEDPDEKRRKFLERNRAAASRCRQKRKVWVQSLEKKSEDLSSMNGQLQNEVTLLRNEVAQLKQLLLAHKDCPVTAMQKKSGYHISDKDESCEEMSIPSSPQNEAIQHCSISTSNGVSSSSTTPAVSAPSSAASATASSNHSTEESQPQSGASHSQPSGS</sequence>
<dbReference type="GO" id="GO:0015078">
    <property type="term" value="F:proton transmembrane transporter activity"/>
    <property type="evidence" value="ECO:0007669"/>
    <property type="project" value="InterPro"/>
</dbReference>
<evidence type="ECO:0000256" key="9">
    <source>
        <dbReference type="ARBA" id="ARBA00022989"/>
    </source>
</evidence>
<evidence type="ECO:0000256" key="12">
    <source>
        <dbReference type="ARBA" id="ARBA00023121"/>
    </source>
</evidence>
<evidence type="ECO:0000256" key="8">
    <source>
        <dbReference type="ARBA" id="ARBA00022781"/>
    </source>
</evidence>
<dbReference type="EMBL" id="CAJRST010001113">
    <property type="protein sequence ID" value="CAG5865610.1"/>
    <property type="molecule type" value="Genomic_DNA"/>
</dbReference>
<feature type="domain" description="BZIP" evidence="24">
    <location>
        <begin position="535"/>
        <end position="598"/>
    </location>
</feature>
<dbReference type="SUPFAM" id="SSF81333">
    <property type="entry name" value="F1F0 ATP synthase subunit C"/>
    <property type="match status" value="1"/>
</dbReference>
<dbReference type="FunFam" id="1.20.5.170:FF:000010">
    <property type="entry name" value="Cyclic AMP-dependent transcription factor ATF-2"/>
    <property type="match status" value="1"/>
</dbReference>
<dbReference type="CDD" id="cd12192">
    <property type="entry name" value="GCN4_cent"/>
    <property type="match status" value="1"/>
</dbReference>
<dbReference type="Pfam" id="PF00170">
    <property type="entry name" value="bZIP_1"/>
    <property type="match status" value="1"/>
</dbReference>
<dbReference type="Gene3D" id="1.20.20.10">
    <property type="entry name" value="F1F0 ATP synthase subunit C"/>
    <property type="match status" value="1"/>
</dbReference>
<keyword evidence="12" id="KW-0446">Lipid-binding</keyword>
<keyword evidence="5" id="KW-0488">Methylation</keyword>
<dbReference type="GO" id="GO:0008289">
    <property type="term" value="F:lipid binding"/>
    <property type="evidence" value="ECO:0007669"/>
    <property type="project" value="UniProtKB-KW"/>
</dbReference>
<evidence type="ECO:0000256" key="14">
    <source>
        <dbReference type="ARBA" id="ARBA00023128"/>
    </source>
</evidence>
<evidence type="ECO:0000256" key="20">
    <source>
        <dbReference type="ARBA" id="ARBA00033111"/>
    </source>
</evidence>
<protein>
    <recommendedName>
        <fullName evidence="19">ATP synthase lipid-binding protein</fullName>
    </recommendedName>
    <alternativeName>
        <fullName evidence="20">ATPase protein 9</fullName>
    </alternativeName>
    <alternativeName>
        <fullName evidence="18">ATPase subunit c</fullName>
    </alternativeName>
</protein>
<evidence type="ECO:0000313" key="25">
    <source>
        <dbReference type="EMBL" id="CAG5865610.1"/>
    </source>
</evidence>
<evidence type="ECO:0000256" key="18">
    <source>
        <dbReference type="ARBA" id="ARBA00029852"/>
    </source>
</evidence>
<feature type="compositionally biased region" description="Basic and acidic residues" evidence="22">
    <location>
        <begin position="529"/>
        <end position="546"/>
    </location>
</feature>
<organism evidence="25 26">
    <name type="scientific">Menidia menidia</name>
    <name type="common">Atlantic silverside</name>
    <dbReference type="NCBI Taxonomy" id="238744"/>
    <lineage>
        <taxon>Eukaryota</taxon>
        <taxon>Metazoa</taxon>
        <taxon>Chordata</taxon>
        <taxon>Craniata</taxon>
        <taxon>Vertebrata</taxon>
        <taxon>Euteleostomi</taxon>
        <taxon>Actinopterygii</taxon>
        <taxon>Neopterygii</taxon>
        <taxon>Teleostei</taxon>
        <taxon>Neoteleostei</taxon>
        <taxon>Acanthomorphata</taxon>
        <taxon>Ovalentaria</taxon>
        <taxon>Atherinomorphae</taxon>
        <taxon>Atheriniformes</taxon>
        <taxon>Atherinopsidae</taxon>
        <taxon>Menidiinae</taxon>
        <taxon>Menidia</taxon>
    </lineage>
</organism>
<evidence type="ECO:0000256" key="11">
    <source>
        <dbReference type="ARBA" id="ARBA00023065"/>
    </source>
</evidence>
<evidence type="ECO:0000256" key="3">
    <source>
        <dbReference type="ARBA" id="ARBA00006704"/>
    </source>
</evidence>
<dbReference type="InterPro" id="IPR004827">
    <property type="entry name" value="bZIP"/>
</dbReference>
<feature type="coiled-coil region" evidence="21">
    <location>
        <begin position="560"/>
        <end position="594"/>
    </location>
</feature>
<dbReference type="InterPro" id="IPR020537">
    <property type="entry name" value="ATP_synth_F0_csu_DDCD_BS"/>
</dbReference>
<dbReference type="PANTHER" id="PTHR19304">
    <property type="entry name" value="CYCLIC-AMP RESPONSE ELEMENT BINDING PROTEIN"/>
    <property type="match status" value="1"/>
</dbReference>
<gene>
    <name evidence="25" type="ORF">MMEN_LOCUS2275</name>
</gene>
<evidence type="ECO:0000256" key="10">
    <source>
        <dbReference type="ARBA" id="ARBA00023015"/>
    </source>
</evidence>
<keyword evidence="4" id="KW-0813">Transport</keyword>
<evidence type="ECO:0000256" key="6">
    <source>
        <dbReference type="ARBA" id="ARBA00022547"/>
    </source>
</evidence>
<keyword evidence="26" id="KW-1185">Reference proteome</keyword>
<dbReference type="CDD" id="cd18182">
    <property type="entry name" value="ATP-synt_Fo_c_ATP5G3"/>
    <property type="match status" value="1"/>
</dbReference>
<dbReference type="PROSITE" id="PS50217">
    <property type="entry name" value="BZIP"/>
    <property type="match status" value="1"/>
</dbReference>
<evidence type="ECO:0000256" key="7">
    <source>
        <dbReference type="ARBA" id="ARBA00022692"/>
    </source>
</evidence>
<name>A0A8S4AFD1_9TELE</name>
<keyword evidence="8" id="KW-0375">Hydrogen ion transport</keyword>
<keyword evidence="7 23" id="KW-0812">Transmembrane</keyword>
<dbReference type="InterPro" id="IPR002379">
    <property type="entry name" value="ATPase_proteolipid_c-like_dom"/>
</dbReference>
<dbReference type="HAMAP" id="MF_01396">
    <property type="entry name" value="ATP_synth_c_bact"/>
    <property type="match status" value="1"/>
</dbReference>
<dbReference type="Proteomes" id="UP000677803">
    <property type="component" value="Unassembled WGS sequence"/>
</dbReference>
<dbReference type="OrthoDB" id="295274at2759"/>
<keyword evidence="17" id="KW-0539">Nucleus</keyword>
<evidence type="ECO:0000256" key="15">
    <source>
        <dbReference type="ARBA" id="ARBA00023136"/>
    </source>
</evidence>
<evidence type="ECO:0000256" key="4">
    <source>
        <dbReference type="ARBA" id="ARBA00022448"/>
    </source>
</evidence>
<dbReference type="SUPFAM" id="SSF57959">
    <property type="entry name" value="Leucine zipper domain"/>
    <property type="match status" value="1"/>
</dbReference>
<dbReference type="SMART" id="SM00338">
    <property type="entry name" value="BRLZ"/>
    <property type="match status" value="1"/>
</dbReference>
<evidence type="ECO:0000256" key="22">
    <source>
        <dbReference type="SAM" id="MobiDB-lite"/>
    </source>
</evidence>
<evidence type="ECO:0000313" key="26">
    <source>
        <dbReference type="Proteomes" id="UP000677803"/>
    </source>
</evidence>
<dbReference type="PRINTS" id="PR00124">
    <property type="entry name" value="ATPASEC"/>
</dbReference>
<dbReference type="InterPro" id="IPR046347">
    <property type="entry name" value="bZIP_sf"/>
</dbReference>
<feature type="region of interest" description="Disordered" evidence="22">
    <location>
        <begin position="463"/>
        <end position="549"/>
    </location>
</feature>
<keyword evidence="11" id="KW-0406">Ion transport</keyword>
<dbReference type="InterPro" id="IPR035921">
    <property type="entry name" value="F/V-ATP_Csub_sf"/>
</dbReference>
<feature type="compositionally biased region" description="Low complexity" evidence="22">
    <location>
        <begin position="477"/>
        <end position="490"/>
    </location>
</feature>
<evidence type="ECO:0000256" key="16">
    <source>
        <dbReference type="ARBA" id="ARBA00023163"/>
    </source>
</evidence>
<feature type="transmembrane region" description="Helical" evidence="23">
    <location>
        <begin position="151"/>
        <end position="180"/>
    </location>
</feature>
<accession>A0A8S4AFD1</accession>
<dbReference type="GO" id="GO:0031966">
    <property type="term" value="C:mitochondrial membrane"/>
    <property type="evidence" value="ECO:0007669"/>
    <property type="project" value="UniProtKB-SubCell"/>
</dbReference>
<evidence type="ECO:0000256" key="21">
    <source>
        <dbReference type="SAM" id="Coils"/>
    </source>
</evidence>
<evidence type="ECO:0000256" key="23">
    <source>
        <dbReference type="SAM" id="Phobius"/>
    </source>
</evidence>
<dbReference type="InterPro" id="IPR000454">
    <property type="entry name" value="ATP_synth_F0_csu"/>
</dbReference>
<comment type="subcellular location">
    <subcellularLocation>
        <location evidence="2">Mitochondrion membrane</location>
        <topology evidence="2">Multi-pass membrane protein</topology>
    </subcellularLocation>
    <subcellularLocation>
        <location evidence="1">Nucleus</location>
    </subcellularLocation>
</comment>
<evidence type="ECO:0000256" key="1">
    <source>
        <dbReference type="ARBA" id="ARBA00004123"/>
    </source>
</evidence>
<keyword evidence="6" id="KW-0138">CF(0)</keyword>
<dbReference type="GO" id="GO:0003677">
    <property type="term" value="F:DNA binding"/>
    <property type="evidence" value="ECO:0007669"/>
    <property type="project" value="UniProtKB-KW"/>
</dbReference>
<comment type="similarity">
    <text evidence="3">Belongs to the ATPase C chain family.</text>
</comment>
<dbReference type="GO" id="GO:0005634">
    <property type="term" value="C:nucleus"/>
    <property type="evidence" value="ECO:0007669"/>
    <property type="project" value="UniProtKB-SubCell"/>
</dbReference>
<proteinExistence type="inferred from homology"/>
<feature type="region of interest" description="Disordered" evidence="22">
    <location>
        <begin position="611"/>
        <end position="689"/>
    </location>
</feature>
<keyword evidence="13" id="KW-0238">DNA-binding</keyword>
<dbReference type="AlphaFoldDB" id="A0A8S4AFD1"/>
<feature type="compositionally biased region" description="Low complexity" evidence="22">
    <location>
        <begin position="501"/>
        <end position="510"/>
    </location>
</feature>
<evidence type="ECO:0000256" key="17">
    <source>
        <dbReference type="ARBA" id="ARBA00023242"/>
    </source>
</evidence>
<feature type="compositionally biased region" description="Low complexity" evidence="22">
    <location>
        <begin position="639"/>
        <end position="668"/>
    </location>
</feature>
<evidence type="ECO:0000256" key="5">
    <source>
        <dbReference type="ARBA" id="ARBA00022481"/>
    </source>
</evidence>
<dbReference type="Pfam" id="PF00137">
    <property type="entry name" value="ATP-synt_C"/>
    <property type="match status" value="1"/>
</dbReference>
<feature type="transmembrane region" description="Helical" evidence="23">
    <location>
        <begin position="113"/>
        <end position="139"/>
    </location>
</feature>
<dbReference type="GO" id="GO:0015986">
    <property type="term" value="P:proton motive force-driven ATP synthesis"/>
    <property type="evidence" value="ECO:0007669"/>
    <property type="project" value="InterPro"/>
</dbReference>
<evidence type="ECO:0000256" key="13">
    <source>
        <dbReference type="ARBA" id="ARBA00023125"/>
    </source>
</evidence>